<gene>
    <name evidence="2" type="ORF">QBE51_10855</name>
</gene>
<dbReference type="Proteomes" id="UP001486565">
    <property type="component" value="Chromosome"/>
</dbReference>
<protein>
    <recommendedName>
        <fullName evidence="4">ABC transporter permease</fullName>
    </recommendedName>
</protein>
<evidence type="ECO:0000313" key="3">
    <source>
        <dbReference type="Proteomes" id="UP001486565"/>
    </source>
</evidence>
<feature type="transmembrane region" description="Helical" evidence="1">
    <location>
        <begin position="24"/>
        <end position="43"/>
    </location>
</feature>
<keyword evidence="1" id="KW-0472">Membrane</keyword>
<proteinExistence type="predicted"/>
<sequence length="316" mass="36207">MKSINNILQVANKELYYQWCSKKIAILLFILLFLSIFHLIGLHNRVITSYNRYQRTEMTYRENGIDIVKALEQPNNVYVENNSKITSNPLKDDFISLAIAIQSLKPRNIISNTLEYLVFVFCTLIFGIYAAYVATYDFRFKTYKFVSVGDNQRDIILGKLLSVIITMTGTMVFVLIFTFIGSFIVNPIVVAKVPVKDFTIDIFNYEYGIIPQLFLSFIVILFYVIVGFSIGFILKSMLIPTIGLLLYGLFIPVLGAYDFRNIISYFSHQVFTFTARFVMFKPMPINEVLGILLTLATAVILFVVLFTVAKKRSAYS</sequence>
<evidence type="ECO:0008006" key="4">
    <source>
        <dbReference type="Google" id="ProtNLM"/>
    </source>
</evidence>
<name>A0ABZ2Y4A5_9FIRM</name>
<accession>A0ABZ2Y4A5</accession>
<feature type="transmembrane region" description="Helical" evidence="1">
    <location>
        <begin position="156"/>
        <end position="189"/>
    </location>
</feature>
<keyword evidence="3" id="KW-1185">Reference proteome</keyword>
<feature type="transmembrane region" description="Helical" evidence="1">
    <location>
        <begin position="116"/>
        <end position="135"/>
    </location>
</feature>
<evidence type="ECO:0000256" key="1">
    <source>
        <dbReference type="SAM" id="Phobius"/>
    </source>
</evidence>
<keyword evidence="1" id="KW-1133">Transmembrane helix</keyword>
<keyword evidence="1" id="KW-0812">Transmembrane</keyword>
<organism evidence="2 3">
    <name type="scientific">Defluviitalea saccharophila</name>
    <dbReference type="NCBI Taxonomy" id="879970"/>
    <lineage>
        <taxon>Bacteria</taxon>
        <taxon>Bacillati</taxon>
        <taxon>Bacillota</taxon>
        <taxon>Clostridia</taxon>
        <taxon>Lachnospirales</taxon>
        <taxon>Defluviitaleaceae</taxon>
        <taxon>Defluviitalea</taxon>
    </lineage>
</organism>
<reference evidence="2 3" key="1">
    <citation type="submission" date="2023-03" db="EMBL/GenBank/DDBJ databases">
        <title>Novel Species.</title>
        <authorList>
            <person name="Ma S."/>
        </authorList>
    </citation>
    <scope>NUCLEOTIDE SEQUENCE [LARGE SCALE GENOMIC DNA]</scope>
    <source>
        <strain evidence="2 3">LIND6LT2</strain>
    </source>
</reference>
<dbReference type="EMBL" id="CP121687">
    <property type="protein sequence ID" value="WZL69289.1"/>
    <property type="molecule type" value="Genomic_DNA"/>
</dbReference>
<feature type="transmembrane region" description="Helical" evidence="1">
    <location>
        <begin position="237"/>
        <end position="257"/>
    </location>
</feature>
<feature type="transmembrane region" description="Helical" evidence="1">
    <location>
        <begin position="288"/>
        <end position="309"/>
    </location>
</feature>
<evidence type="ECO:0000313" key="2">
    <source>
        <dbReference type="EMBL" id="WZL69289.1"/>
    </source>
</evidence>
<feature type="transmembrane region" description="Helical" evidence="1">
    <location>
        <begin position="209"/>
        <end position="230"/>
    </location>
</feature>
<dbReference type="RefSeq" id="WP_341876284.1">
    <property type="nucleotide sequence ID" value="NZ_CP121687.1"/>
</dbReference>